<proteinExistence type="predicted"/>
<dbReference type="Gene3D" id="1.10.260.40">
    <property type="entry name" value="lambda repressor-like DNA-binding domains"/>
    <property type="match status" value="1"/>
</dbReference>
<protein>
    <submittedName>
        <fullName evidence="5">DNA-binding LacI/PurR family transcriptional regulator</fullName>
    </submittedName>
</protein>
<gene>
    <name evidence="5" type="ORF">HD592_000097</name>
</gene>
<dbReference type="Gene3D" id="3.40.50.2300">
    <property type="match status" value="2"/>
</dbReference>
<dbReference type="InterPro" id="IPR028082">
    <property type="entry name" value="Peripla_BP_I"/>
</dbReference>
<dbReference type="PROSITE" id="PS50932">
    <property type="entry name" value="HTH_LACI_2"/>
    <property type="match status" value="1"/>
</dbReference>
<keyword evidence="1" id="KW-0805">Transcription regulation</keyword>
<evidence type="ECO:0000313" key="6">
    <source>
        <dbReference type="Proteomes" id="UP000617426"/>
    </source>
</evidence>
<dbReference type="CDD" id="cd01392">
    <property type="entry name" value="HTH_LacI"/>
    <property type="match status" value="1"/>
</dbReference>
<dbReference type="SMART" id="SM00354">
    <property type="entry name" value="HTH_LACI"/>
    <property type="match status" value="1"/>
</dbReference>
<sequence length="353" mass="37105">MSDTPRKQKVTLDAVAQLAGVSKASASKALNNRKDVSESTRRAVLDACAALGYQRTAPAHPTAARPSIAIVADNLSTTYTLEILKGASTAALQLDADLLLSHTSFGTGEEPRIRPLDDRWISDFVEGGGIGIITVTSPSSTDLIARLQDAGLAHLAIDPASPTPIGTASIGATNWNGGVEATQHLIALGHSRIAFVKGPAYSVPGHERFEGYLSALRMNRIAFDPALVGGSEYSYENGLEVGRRLLSLPAPERPSAIFASNDVTAIGVYEAARELGLRIPEDLSVIGFDDTDLARWATPRLTSVHQPLGDMGAQAVRTVLLMSKDPGATAGSPIQLATRLVVRDSTAPAPLSD</sequence>
<keyword evidence="2 5" id="KW-0238">DNA-binding</keyword>
<dbReference type="EMBL" id="JACHMK010000001">
    <property type="protein sequence ID" value="MBB6333532.1"/>
    <property type="molecule type" value="Genomic_DNA"/>
</dbReference>
<dbReference type="InterPro" id="IPR010982">
    <property type="entry name" value="Lambda_DNA-bd_dom_sf"/>
</dbReference>
<reference evidence="5" key="1">
    <citation type="submission" date="2020-08" db="EMBL/GenBank/DDBJ databases">
        <title>Sequencing the genomes of 1000 actinobacteria strains.</title>
        <authorList>
            <person name="Klenk H.-P."/>
        </authorList>
    </citation>
    <scope>NUCLEOTIDE SEQUENCE</scope>
    <source>
        <strain evidence="5">DSM 10695</strain>
    </source>
</reference>
<dbReference type="SUPFAM" id="SSF53822">
    <property type="entry name" value="Periplasmic binding protein-like I"/>
    <property type="match status" value="1"/>
</dbReference>
<dbReference type="GO" id="GO:0003700">
    <property type="term" value="F:DNA-binding transcription factor activity"/>
    <property type="evidence" value="ECO:0007669"/>
    <property type="project" value="TreeGrafter"/>
</dbReference>
<evidence type="ECO:0000256" key="2">
    <source>
        <dbReference type="ARBA" id="ARBA00023125"/>
    </source>
</evidence>
<organism evidence="5 6">
    <name type="scientific">Schaalia hyovaginalis</name>
    <dbReference type="NCBI Taxonomy" id="29316"/>
    <lineage>
        <taxon>Bacteria</taxon>
        <taxon>Bacillati</taxon>
        <taxon>Actinomycetota</taxon>
        <taxon>Actinomycetes</taxon>
        <taxon>Actinomycetales</taxon>
        <taxon>Actinomycetaceae</taxon>
        <taxon>Schaalia</taxon>
    </lineage>
</organism>
<dbReference type="PANTHER" id="PTHR30146">
    <property type="entry name" value="LACI-RELATED TRANSCRIPTIONAL REPRESSOR"/>
    <property type="match status" value="1"/>
</dbReference>
<feature type="domain" description="HTH lacI-type" evidence="4">
    <location>
        <begin position="10"/>
        <end position="64"/>
    </location>
</feature>
<dbReference type="Pfam" id="PF00356">
    <property type="entry name" value="LacI"/>
    <property type="match status" value="1"/>
</dbReference>
<evidence type="ECO:0000256" key="3">
    <source>
        <dbReference type="ARBA" id="ARBA00023163"/>
    </source>
</evidence>
<dbReference type="InterPro" id="IPR046335">
    <property type="entry name" value="LacI/GalR-like_sensor"/>
</dbReference>
<keyword evidence="3" id="KW-0804">Transcription</keyword>
<accession>A0A923IVV1</accession>
<dbReference type="GO" id="GO:0000976">
    <property type="term" value="F:transcription cis-regulatory region binding"/>
    <property type="evidence" value="ECO:0007669"/>
    <property type="project" value="TreeGrafter"/>
</dbReference>
<evidence type="ECO:0000256" key="1">
    <source>
        <dbReference type="ARBA" id="ARBA00023015"/>
    </source>
</evidence>
<name>A0A923IVV1_9ACTO</name>
<keyword evidence="6" id="KW-1185">Reference proteome</keyword>
<evidence type="ECO:0000259" key="4">
    <source>
        <dbReference type="PROSITE" id="PS50932"/>
    </source>
</evidence>
<evidence type="ECO:0000313" key="5">
    <source>
        <dbReference type="EMBL" id="MBB6333532.1"/>
    </source>
</evidence>
<dbReference type="Proteomes" id="UP000617426">
    <property type="component" value="Unassembled WGS sequence"/>
</dbReference>
<dbReference type="AlphaFoldDB" id="A0A923IVV1"/>
<comment type="caution">
    <text evidence="5">The sequence shown here is derived from an EMBL/GenBank/DDBJ whole genome shotgun (WGS) entry which is preliminary data.</text>
</comment>
<dbReference type="RefSeq" id="WP_184451243.1">
    <property type="nucleotide sequence ID" value="NZ_JACHMK010000001.1"/>
</dbReference>
<dbReference type="PANTHER" id="PTHR30146:SF153">
    <property type="entry name" value="LACTOSE OPERON REPRESSOR"/>
    <property type="match status" value="1"/>
</dbReference>
<dbReference type="SUPFAM" id="SSF47413">
    <property type="entry name" value="lambda repressor-like DNA-binding domains"/>
    <property type="match status" value="1"/>
</dbReference>
<dbReference type="Pfam" id="PF13377">
    <property type="entry name" value="Peripla_BP_3"/>
    <property type="match status" value="1"/>
</dbReference>
<dbReference type="InterPro" id="IPR000843">
    <property type="entry name" value="HTH_LacI"/>
</dbReference>